<dbReference type="Proteomes" id="UP000504636">
    <property type="component" value="Unplaced"/>
</dbReference>
<dbReference type="RefSeq" id="XP_033577243.1">
    <property type="nucleotide sequence ID" value="XM_033719948.1"/>
</dbReference>
<evidence type="ECO:0000313" key="4">
    <source>
        <dbReference type="RefSeq" id="XP_033577243.1"/>
    </source>
</evidence>
<evidence type="ECO:0000256" key="1">
    <source>
        <dbReference type="SAM" id="MobiDB-lite"/>
    </source>
</evidence>
<evidence type="ECO:0000313" key="3">
    <source>
        <dbReference type="Proteomes" id="UP000504636"/>
    </source>
</evidence>
<dbReference type="AlphaFoldDB" id="A0A6A6YNZ6"/>
<evidence type="ECO:0000313" key="2">
    <source>
        <dbReference type="EMBL" id="KAF2810279.1"/>
    </source>
</evidence>
<protein>
    <submittedName>
        <fullName evidence="2 4">Uncharacterized protein</fullName>
    </submittedName>
</protein>
<feature type="region of interest" description="Disordered" evidence="1">
    <location>
        <begin position="25"/>
        <end position="67"/>
    </location>
</feature>
<reference evidence="4" key="2">
    <citation type="submission" date="2020-04" db="EMBL/GenBank/DDBJ databases">
        <authorList>
            <consortium name="NCBI Genome Project"/>
        </authorList>
    </citation>
    <scope>NUCLEOTIDE SEQUENCE</scope>
    <source>
        <strain evidence="4">CBS 304.34</strain>
    </source>
</reference>
<reference evidence="4" key="3">
    <citation type="submission" date="2025-04" db="UniProtKB">
        <authorList>
            <consortium name="RefSeq"/>
        </authorList>
    </citation>
    <scope>IDENTIFICATION</scope>
    <source>
        <strain evidence="4">CBS 304.34</strain>
    </source>
</reference>
<name>A0A6A6YNZ6_9PEZI</name>
<keyword evidence="3" id="KW-1185">Reference proteome</keyword>
<proteinExistence type="predicted"/>
<sequence length="67" mass="7589">MPMSRSTGRKVRKRGNQALRFHIQPELDHRNRIDYSRTSYPSKSQSTRRRVAPAHVTVKPSAQGSGG</sequence>
<reference evidence="2 4" key="1">
    <citation type="journal article" date="2020" name="Stud. Mycol.">
        <title>101 Dothideomycetes genomes: a test case for predicting lifestyles and emergence of pathogens.</title>
        <authorList>
            <person name="Haridas S."/>
            <person name="Albert R."/>
            <person name="Binder M."/>
            <person name="Bloem J."/>
            <person name="Labutti K."/>
            <person name="Salamov A."/>
            <person name="Andreopoulos B."/>
            <person name="Baker S."/>
            <person name="Barry K."/>
            <person name="Bills G."/>
            <person name="Bluhm B."/>
            <person name="Cannon C."/>
            <person name="Castanera R."/>
            <person name="Culley D."/>
            <person name="Daum C."/>
            <person name="Ezra D."/>
            <person name="Gonzalez J."/>
            <person name="Henrissat B."/>
            <person name="Kuo A."/>
            <person name="Liang C."/>
            <person name="Lipzen A."/>
            <person name="Lutzoni F."/>
            <person name="Magnuson J."/>
            <person name="Mondo S."/>
            <person name="Nolan M."/>
            <person name="Ohm R."/>
            <person name="Pangilinan J."/>
            <person name="Park H.-J."/>
            <person name="Ramirez L."/>
            <person name="Alfaro M."/>
            <person name="Sun H."/>
            <person name="Tritt A."/>
            <person name="Yoshinaga Y."/>
            <person name="Zwiers L.-H."/>
            <person name="Turgeon B."/>
            <person name="Goodwin S."/>
            <person name="Spatafora J."/>
            <person name="Crous P."/>
            <person name="Grigoriev I."/>
        </authorList>
    </citation>
    <scope>NUCLEOTIDE SEQUENCE</scope>
    <source>
        <strain evidence="2 4">CBS 304.34</strain>
    </source>
</reference>
<organism evidence="2">
    <name type="scientific">Mytilinidion resinicola</name>
    <dbReference type="NCBI Taxonomy" id="574789"/>
    <lineage>
        <taxon>Eukaryota</taxon>
        <taxon>Fungi</taxon>
        <taxon>Dikarya</taxon>
        <taxon>Ascomycota</taxon>
        <taxon>Pezizomycotina</taxon>
        <taxon>Dothideomycetes</taxon>
        <taxon>Pleosporomycetidae</taxon>
        <taxon>Mytilinidiales</taxon>
        <taxon>Mytilinidiaceae</taxon>
        <taxon>Mytilinidion</taxon>
    </lineage>
</organism>
<dbReference type="EMBL" id="MU003700">
    <property type="protein sequence ID" value="KAF2810279.1"/>
    <property type="molecule type" value="Genomic_DNA"/>
</dbReference>
<accession>A0A6A6YNZ6</accession>
<dbReference type="GeneID" id="54460841"/>
<feature type="compositionally biased region" description="Polar residues" evidence="1">
    <location>
        <begin position="36"/>
        <end position="45"/>
    </location>
</feature>
<gene>
    <name evidence="2 4" type="ORF">BDZ99DRAFT_462867</name>
</gene>
<feature type="compositionally biased region" description="Basic and acidic residues" evidence="1">
    <location>
        <begin position="25"/>
        <end position="35"/>
    </location>
</feature>